<dbReference type="Proteomes" id="UP001344658">
    <property type="component" value="Unassembled WGS sequence"/>
</dbReference>
<reference evidence="1 2" key="1">
    <citation type="submission" date="2023-12" db="EMBL/GenBank/DDBJ databases">
        <title>Streptomyces sp. V4-01.</title>
        <authorList>
            <person name="Somphong A."/>
            <person name="Phongsopitanun W."/>
        </authorList>
    </citation>
    <scope>NUCLEOTIDE SEQUENCE [LARGE SCALE GENOMIC DNA]</scope>
    <source>
        <strain evidence="1 2">V4-01</strain>
    </source>
</reference>
<accession>A0ABU7PE19</accession>
<gene>
    <name evidence="1" type="ORF">V2S66_15330</name>
</gene>
<keyword evidence="2" id="KW-1185">Reference proteome</keyword>
<evidence type="ECO:0000313" key="2">
    <source>
        <dbReference type="Proteomes" id="UP001344658"/>
    </source>
</evidence>
<evidence type="ECO:0000313" key="1">
    <source>
        <dbReference type="EMBL" id="MEE4543337.1"/>
    </source>
</evidence>
<dbReference type="EMBL" id="JAZEWV010000010">
    <property type="protein sequence ID" value="MEE4543337.1"/>
    <property type="molecule type" value="Genomic_DNA"/>
</dbReference>
<organism evidence="1 2">
    <name type="scientific">Actinacidiphila polyblastidii</name>
    <dbReference type="NCBI Taxonomy" id="3110430"/>
    <lineage>
        <taxon>Bacteria</taxon>
        <taxon>Bacillati</taxon>
        <taxon>Actinomycetota</taxon>
        <taxon>Actinomycetes</taxon>
        <taxon>Kitasatosporales</taxon>
        <taxon>Streptomycetaceae</taxon>
        <taxon>Actinacidiphila</taxon>
    </lineage>
</organism>
<dbReference type="RefSeq" id="WP_330795645.1">
    <property type="nucleotide sequence ID" value="NZ_JAZEWV010000010.1"/>
</dbReference>
<sequence>MRRPSVDQARALLESDLLAGREALAGMTAEDCWPAFVRFGRRRFDLPDSPDVDGILFQYGTYACGGPPTFTLDLTRQFDVVDSDGDHDHYVQLHCELRHGPSSASAGLGSFTSWFFHDADGDVGLWARGLTEQPAWTVIRALRPTEIRVYQTRV</sequence>
<comment type="caution">
    <text evidence="1">The sequence shown here is derived from an EMBL/GenBank/DDBJ whole genome shotgun (WGS) entry which is preliminary data.</text>
</comment>
<name>A0ABU7PE19_9ACTN</name>
<protein>
    <submittedName>
        <fullName evidence="1">Uncharacterized protein</fullName>
    </submittedName>
</protein>
<proteinExistence type="predicted"/>